<reference evidence="5 6" key="1">
    <citation type="journal article" date="2024" name="IMA Fungus">
        <title>IMA Genome - F19 : A genome assembly and annotation guide to empower mycologists, including annotated draft genome sequences of Ceratocystis pirilliformis, Diaporthe australafricana, Fusarium ophioides, Paecilomyces lecythidis, and Sporothrix stenoceras.</title>
        <authorList>
            <person name="Aylward J."/>
            <person name="Wilson A.M."/>
            <person name="Visagie C.M."/>
            <person name="Spraker J."/>
            <person name="Barnes I."/>
            <person name="Buitendag C."/>
            <person name="Ceriani C."/>
            <person name="Del Mar Angel L."/>
            <person name="du Plessis D."/>
            <person name="Fuchs T."/>
            <person name="Gasser K."/>
            <person name="Kramer D."/>
            <person name="Li W."/>
            <person name="Munsamy K."/>
            <person name="Piso A."/>
            <person name="Price J.L."/>
            <person name="Sonnekus B."/>
            <person name="Thomas C."/>
            <person name="van der Nest A."/>
            <person name="van Dijk A."/>
            <person name="van Heerden A."/>
            <person name="van Vuuren N."/>
            <person name="Yilmaz N."/>
            <person name="Duong T.A."/>
            <person name="van der Merwe N.A."/>
            <person name="Wingfield M.J."/>
            <person name="Wingfield B.D."/>
        </authorList>
    </citation>
    <scope>NUCLEOTIDE SEQUENCE [LARGE SCALE GENOMIC DNA]</scope>
    <source>
        <strain evidence="5 6">CMW 18300</strain>
    </source>
</reference>
<gene>
    <name evidence="5" type="ORF">Daus18300_007452</name>
</gene>
<comment type="caution">
    <text evidence="5">The sequence shown here is derived from an EMBL/GenBank/DDBJ whole genome shotgun (WGS) entry which is preliminary data.</text>
</comment>
<sequence>MRLLDFHFLATAGLVAASQHSHGRIVRGRVALDSQVTSQELENFKFYAQWAGSAYCNDDSQLGESVVCSLDVCPDVENHNATVISSFSDKTFTSLEGFIGRDPVRSEIVLSFRGSESIRNWIADLTLSKTSCSDTGLPVSDCEVHSGFNDAWEDISDDIYDSIWSAFQTYPNHTLVVTGHSLGAAVGTIAAVHLRQAGYPCDLYTFGSPRVGDEGFVQFIAEQDGHEYRVTHSDDPVPRTPPIDEPFGGLFGSLGGGYRHTSPEYWLTIEDGTYVPASSVTTDNMVVCEGTDNEDCNAGTGGLDISAHRYYFRNISACAPGFQI</sequence>
<evidence type="ECO:0000256" key="2">
    <source>
        <dbReference type="ARBA" id="ARBA00022801"/>
    </source>
</evidence>
<evidence type="ECO:0000313" key="6">
    <source>
        <dbReference type="Proteomes" id="UP001583177"/>
    </source>
</evidence>
<dbReference type="SUPFAM" id="SSF53474">
    <property type="entry name" value="alpha/beta-Hydrolases"/>
    <property type="match status" value="1"/>
</dbReference>
<dbReference type="Proteomes" id="UP001583177">
    <property type="component" value="Unassembled WGS sequence"/>
</dbReference>
<feature type="signal peptide" evidence="3">
    <location>
        <begin position="1"/>
        <end position="17"/>
    </location>
</feature>
<feature type="domain" description="Fungal lipase-type" evidence="4">
    <location>
        <begin position="109"/>
        <end position="244"/>
    </location>
</feature>
<evidence type="ECO:0000256" key="3">
    <source>
        <dbReference type="SAM" id="SignalP"/>
    </source>
</evidence>
<dbReference type="PANTHER" id="PTHR46640:SF1">
    <property type="entry name" value="FUNGAL LIPASE-LIKE DOMAIN-CONTAINING PROTEIN-RELATED"/>
    <property type="match status" value="1"/>
</dbReference>
<evidence type="ECO:0000259" key="4">
    <source>
        <dbReference type="Pfam" id="PF01764"/>
    </source>
</evidence>
<dbReference type="InterPro" id="IPR002921">
    <property type="entry name" value="Fungal_lipase-type"/>
</dbReference>
<proteinExistence type="predicted"/>
<keyword evidence="6" id="KW-1185">Reference proteome</keyword>
<evidence type="ECO:0000256" key="1">
    <source>
        <dbReference type="ARBA" id="ARBA00022729"/>
    </source>
</evidence>
<dbReference type="InterPro" id="IPR051299">
    <property type="entry name" value="AB_hydrolase_lip/est"/>
</dbReference>
<feature type="chain" id="PRO_5046932924" description="Fungal lipase-type domain-containing protein" evidence="3">
    <location>
        <begin position="18"/>
        <end position="324"/>
    </location>
</feature>
<dbReference type="EMBL" id="JAWRVE010000065">
    <property type="protein sequence ID" value="KAL1864885.1"/>
    <property type="molecule type" value="Genomic_DNA"/>
</dbReference>
<dbReference type="PANTHER" id="PTHR46640">
    <property type="entry name" value="TRIACYLGLYCEROL LIPASE, PUTATIVE (AFU_ORTHOLOGUE AFUA_6G06510)-RELATED"/>
    <property type="match status" value="1"/>
</dbReference>
<organism evidence="5 6">
    <name type="scientific">Diaporthe australafricana</name>
    <dbReference type="NCBI Taxonomy" id="127596"/>
    <lineage>
        <taxon>Eukaryota</taxon>
        <taxon>Fungi</taxon>
        <taxon>Dikarya</taxon>
        <taxon>Ascomycota</taxon>
        <taxon>Pezizomycotina</taxon>
        <taxon>Sordariomycetes</taxon>
        <taxon>Sordariomycetidae</taxon>
        <taxon>Diaporthales</taxon>
        <taxon>Diaporthaceae</taxon>
        <taxon>Diaporthe</taxon>
    </lineage>
</organism>
<keyword evidence="1 3" id="KW-0732">Signal</keyword>
<dbReference type="Pfam" id="PF01764">
    <property type="entry name" value="Lipase_3"/>
    <property type="match status" value="1"/>
</dbReference>
<dbReference type="CDD" id="cd00519">
    <property type="entry name" value="Lipase_3"/>
    <property type="match status" value="1"/>
</dbReference>
<accession>A0ABR3WN84</accession>
<dbReference type="Gene3D" id="3.40.50.1820">
    <property type="entry name" value="alpha/beta hydrolase"/>
    <property type="match status" value="1"/>
</dbReference>
<dbReference type="InterPro" id="IPR029058">
    <property type="entry name" value="AB_hydrolase_fold"/>
</dbReference>
<name>A0ABR3WN84_9PEZI</name>
<evidence type="ECO:0000313" key="5">
    <source>
        <dbReference type="EMBL" id="KAL1864885.1"/>
    </source>
</evidence>
<protein>
    <recommendedName>
        <fullName evidence="4">Fungal lipase-type domain-containing protein</fullName>
    </recommendedName>
</protein>
<keyword evidence="2" id="KW-0378">Hydrolase</keyword>